<organism evidence="1 2">
    <name type="scientific">Filobacillus milosensis</name>
    <dbReference type="NCBI Taxonomy" id="94137"/>
    <lineage>
        <taxon>Bacteria</taxon>
        <taxon>Bacillati</taxon>
        <taxon>Bacillota</taxon>
        <taxon>Bacilli</taxon>
        <taxon>Bacillales</taxon>
        <taxon>Bacillaceae</taxon>
        <taxon>Filobacillus</taxon>
    </lineage>
</organism>
<proteinExistence type="predicted"/>
<dbReference type="AlphaFoldDB" id="A0A4Y8IHD1"/>
<dbReference type="Proteomes" id="UP000297975">
    <property type="component" value="Unassembled WGS sequence"/>
</dbReference>
<dbReference type="RefSeq" id="WP_134341178.1">
    <property type="nucleotide sequence ID" value="NZ_SOPW01000019.1"/>
</dbReference>
<dbReference type="OrthoDB" id="2966618at2"/>
<evidence type="ECO:0000313" key="2">
    <source>
        <dbReference type="Proteomes" id="UP000297975"/>
    </source>
</evidence>
<sequence length="526" mass="62036">MTNFSVSPAKLDRKLLKDIAKNKVELSKTSIHLIIFLTPYIDHDGRIHFDREDIKNRIKCQRRTLDRAINELLRTTYNNKKLLTYENGCFVSHFHVSSKGETAYTKNLPILTSSKFLNLTLNQLRLFLYILTSNVNNTPNKVLVENLYKSELQDKLYKFHKQHETGLQNHLSYTQLRNDLFALIDLGLISVRIPREQYGFLEVEKNNNEHKELFDKYCGFINNRKKRTSKHHASNHAISLSLTKEVFNEDVVPNIANETELRQLANDNNMFHQDIKIDTYYYMIKEKNDLIEEFGQAGLAVYRQSIKKYFQEKKSDILYYDILDKVANYLKDFYILEEIKKVLLGALKSTIGERGSIAAIGYKFIKTHIPRLIEYYISKSGEEHKILIDQDIQLIQQAYDSIKIEDTYSKEPWLSLQQSVQGIYEAHRKEIKIKYIEESEKNGLSPSVMYFSQDKMDELIVDLAKKSVISKKKRIEHTTKVIKKVVTFISKKKKRLNREQYQEVNTEEKIARRKHFEEIYYDWLAN</sequence>
<protein>
    <submittedName>
        <fullName evidence="1">Uncharacterized protein</fullName>
    </submittedName>
</protein>
<comment type="caution">
    <text evidence="1">The sequence shown here is derived from an EMBL/GenBank/DDBJ whole genome shotgun (WGS) entry which is preliminary data.</text>
</comment>
<reference evidence="1 2" key="1">
    <citation type="submission" date="2019-03" db="EMBL/GenBank/DDBJ databases">
        <authorList>
            <person name="He R.-H."/>
        </authorList>
    </citation>
    <scope>NUCLEOTIDE SEQUENCE [LARGE SCALE GENOMIC DNA]</scope>
    <source>
        <strain evidence="2">SH 714</strain>
    </source>
</reference>
<name>A0A4Y8IHD1_9BACI</name>
<dbReference type="EMBL" id="SOPW01000019">
    <property type="protein sequence ID" value="TFB14103.1"/>
    <property type="molecule type" value="Genomic_DNA"/>
</dbReference>
<keyword evidence="2" id="KW-1185">Reference proteome</keyword>
<accession>A0A4Y8IHD1</accession>
<evidence type="ECO:0000313" key="1">
    <source>
        <dbReference type="EMBL" id="TFB14103.1"/>
    </source>
</evidence>
<gene>
    <name evidence="1" type="ORF">E3U55_14390</name>
</gene>